<feature type="compositionally biased region" description="Pro residues" evidence="6">
    <location>
        <begin position="791"/>
        <end position="812"/>
    </location>
</feature>
<feature type="region of interest" description="Disordered" evidence="6">
    <location>
        <begin position="936"/>
        <end position="1021"/>
    </location>
</feature>
<evidence type="ECO:0000256" key="4">
    <source>
        <dbReference type="PROSITE-ProRule" id="PRU00035"/>
    </source>
</evidence>
<feature type="compositionally biased region" description="Polar residues" evidence="6">
    <location>
        <begin position="741"/>
        <end position="759"/>
    </location>
</feature>
<feature type="repeat" description="WD" evidence="5">
    <location>
        <begin position="216"/>
        <end position="258"/>
    </location>
</feature>
<evidence type="ECO:0000313" key="9">
    <source>
        <dbReference type="EMBL" id="KIL71051.1"/>
    </source>
</evidence>
<feature type="domain" description="Bromo" evidence="7">
    <location>
        <begin position="1042"/>
        <end position="1114"/>
    </location>
</feature>
<dbReference type="PROSITE" id="PS50014">
    <property type="entry name" value="BROMODOMAIN_2"/>
    <property type="match status" value="2"/>
</dbReference>
<keyword evidence="10" id="KW-1185">Reference proteome</keyword>
<dbReference type="PROSITE" id="PS50082">
    <property type="entry name" value="WD_REPEATS_2"/>
    <property type="match status" value="4"/>
</dbReference>
<dbReference type="SUPFAM" id="SSF50978">
    <property type="entry name" value="WD40 repeat-like"/>
    <property type="match status" value="1"/>
</dbReference>
<feature type="region of interest" description="Disordered" evidence="6">
    <location>
        <begin position="1135"/>
        <end position="1158"/>
    </location>
</feature>
<dbReference type="PANTHER" id="PTHR16017:SF0">
    <property type="entry name" value="WD REPEAT-CONTAINING PROTEIN 70"/>
    <property type="match status" value="1"/>
</dbReference>
<accession>A0A0C2XNA6</accession>
<dbReference type="FunCoup" id="A0A0C2XNA6">
    <property type="interactions" value="662"/>
</dbReference>
<dbReference type="HOGENOM" id="CLU_257803_0_0_1"/>
<feature type="compositionally biased region" description="Acidic residues" evidence="6">
    <location>
        <begin position="76"/>
        <end position="104"/>
    </location>
</feature>
<dbReference type="OrthoDB" id="10264376at2759"/>
<dbReference type="Pfam" id="PF00400">
    <property type="entry name" value="WD40"/>
    <property type="match status" value="3"/>
</dbReference>
<feature type="compositionally biased region" description="Basic and acidic residues" evidence="6">
    <location>
        <begin position="1340"/>
        <end position="1350"/>
    </location>
</feature>
<feature type="region of interest" description="Disordered" evidence="6">
    <location>
        <begin position="1328"/>
        <end position="1364"/>
    </location>
</feature>
<dbReference type="Pfam" id="PF00439">
    <property type="entry name" value="Bromodomain"/>
    <property type="match status" value="2"/>
</dbReference>
<dbReference type="InterPro" id="IPR015943">
    <property type="entry name" value="WD40/YVTN_repeat-like_dom_sf"/>
</dbReference>
<dbReference type="InterPro" id="IPR036322">
    <property type="entry name" value="WD40_repeat_dom_sf"/>
</dbReference>
<feature type="region of interest" description="Disordered" evidence="6">
    <location>
        <begin position="1"/>
        <end position="104"/>
    </location>
</feature>
<feature type="compositionally biased region" description="Acidic residues" evidence="6">
    <location>
        <begin position="1138"/>
        <end position="1151"/>
    </location>
</feature>
<dbReference type="InterPro" id="IPR038336">
    <property type="entry name" value="NET_sf"/>
</dbReference>
<dbReference type="InterPro" id="IPR051858">
    <property type="entry name" value="WD_repeat_GAD-1"/>
</dbReference>
<dbReference type="PRINTS" id="PR00503">
    <property type="entry name" value="BROMODOMAIN"/>
</dbReference>
<keyword evidence="1 5" id="KW-0853">WD repeat</keyword>
<evidence type="ECO:0000256" key="2">
    <source>
        <dbReference type="ARBA" id="ARBA00022737"/>
    </source>
</evidence>
<dbReference type="PROSITE" id="PS00678">
    <property type="entry name" value="WD_REPEATS_1"/>
    <property type="match status" value="1"/>
</dbReference>
<dbReference type="PANTHER" id="PTHR16017">
    <property type="entry name" value="GASTRULATION DEFECTIVE PROTEIN 1-RELATED"/>
    <property type="match status" value="1"/>
</dbReference>
<dbReference type="Gene3D" id="1.20.920.10">
    <property type="entry name" value="Bromodomain-like"/>
    <property type="match status" value="2"/>
</dbReference>
<evidence type="ECO:0000256" key="6">
    <source>
        <dbReference type="SAM" id="MobiDB-lite"/>
    </source>
</evidence>
<feature type="compositionally biased region" description="Basic and acidic residues" evidence="6">
    <location>
        <begin position="495"/>
        <end position="505"/>
    </location>
</feature>
<dbReference type="Proteomes" id="UP000054549">
    <property type="component" value="Unassembled WGS sequence"/>
</dbReference>
<evidence type="ECO:0000256" key="1">
    <source>
        <dbReference type="ARBA" id="ARBA00022574"/>
    </source>
</evidence>
<dbReference type="CDD" id="cd05500">
    <property type="entry name" value="Bromo_BDF1_2_I"/>
    <property type="match status" value="1"/>
</dbReference>
<dbReference type="InterPro" id="IPR019775">
    <property type="entry name" value="WD40_repeat_CS"/>
</dbReference>
<reference evidence="9 10" key="1">
    <citation type="submission" date="2014-04" db="EMBL/GenBank/DDBJ databases">
        <title>Evolutionary Origins and Diversification of the Mycorrhizal Mutualists.</title>
        <authorList>
            <consortium name="DOE Joint Genome Institute"/>
            <consortium name="Mycorrhizal Genomics Consortium"/>
            <person name="Kohler A."/>
            <person name="Kuo A."/>
            <person name="Nagy L.G."/>
            <person name="Floudas D."/>
            <person name="Copeland A."/>
            <person name="Barry K.W."/>
            <person name="Cichocki N."/>
            <person name="Veneault-Fourrey C."/>
            <person name="LaButti K."/>
            <person name="Lindquist E.A."/>
            <person name="Lipzen A."/>
            <person name="Lundell T."/>
            <person name="Morin E."/>
            <person name="Murat C."/>
            <person name="Riley R."/>
            <person name="Ohm R."/>
            <person name="Sun H."/>
            <person name="Tunlid A."/>
            <person name="Henrissat B."/>
            <person name="Grigoriev I.V."/>
            <person name="Hibbett D.S."/>
            <person name="Martin F."/>
        </authorList>
    </citation>
    <scope>NUCLEOTIDE SEQUENCE [LARGE SCALE GENOMIC DNA]</scope>
    <source>
        <strain evidence="9 10">Koide BX008</strain>
    </source>
</reference>
<gene>
    <name evidence="9" type="ORF">M378DRAFT_183577</name>
</gene>
<evidence type="ECO:0000256" key="5">
    <source>
        <dbReference type="PROSITE-ProRule" id="PRU00221"/>
    </source>
</evidence>
<evidence type="ECO:0000256" key="3">
    <source>
        <dbReference type="ARBA" id="ARBA00023117"/>
    </source>
</evidence>
<dbReference type="InParanoid" id="A0A0C2XNA6"/>
<proteinExistence type="predicted"/>
<dbReference type="GO" id="GO:0005634">
    <property type="term" value="C:nucleus"/>
    <property type="evidence" value="ECO:0007669"/>
    <property type="project" value="TreeGrafter"/>
</dbReference>
<evidence type="ECO:0000259" key="8">
    <source>
        <dbReference type="PROSITE" id="PS51525"/>
    </source>
</evidence>
<dbReference type="PROSITE" id="PS51525">
    <property type="entry name" value="NET"/>
    <property type="match status" value="1"/>
</dbReference>
<evidence type="ECO:0000313" key="10">
    <source>
        <dbReference type="Proteomes" id="UP000054549"/>
    </source>
</evidence>
<dbReference type="SMART" id="SM00297">
    <property type="entry name" value="BROMO"/>
    <property type="match status" value="2"/>
</dbReference>
<feature type="compositionally biased region" description="Low complexity" evidence="6">
    <location>
        <begin position="1192"/>
        <end position="1206"/>
    </location>
</feature>
<feature type="region of interest" description="Disordered" evidence="6">
    <location>
        <begin position="1171"/>
        <end position="1217"/>
    </location>
</feature>
<feature type="region of interest" description="Disordered" evidence="6">
    <location>
        <begin position="623"/>
        <end position="643"/>
    </location>
</feature>
<dbReference type="Gene3D" id="2.130.10.10">
    <property type="entry name" value="YVTN repeat-like/Quinoprotein amine dehydrogenase"/>
    <property type="match status" value="1"/>
</dbReference>
<dbReference type="SUPFAM" id="SSF47370">
    <property type="entry name" value="Bromodomain"/>
    <property type="match status" value="2"/>
</dbReference>
<feature type="region of interest" description="Disordered" evidence="6">
    <location>
        <begin position="477"/>
        <end position="522"/>
    </location>
</feature>
<dbReference type="PROSITE" id="PS50294">
    <property type="entry name" value="WD_REPEATS_REGION"/>
    <property type="match status" value="2"/>
</dbReference>
<name>A0A0C2XNA6_AMAMK</name>
<dbReference type="STRING" id="946122.A0A0C2XNA6"/>
<keyword evidence="2" id="KW-0677">Repeat</keyword>
<keyword evidence="3 4" id="KW-0103">Bromodomain</keyword>
<protein>
    <submittedName>
        <fullName evidence="9">Uncharacterized protein</fullName>
    </submittedName>
</protein>
<dbReference type="InterPro" id="IPR001487">
    <property type="entry name" value="Bromodomain"/>
</dbReference>
<feature type="repeat" description="WD" evidence="5">
    <location>
        <begin position="321"/>
        <end position="346"/>
    </location>
</feature>
<evidence type="ECO:0000259" key="7">
    <source>
        <dbReference type="PROSITE" id="PS50014"/>
    </source>
</evidence>
<dbReference type="GO" id="GO:0006325">
    <property type="term" value="P:chromatin organization"/>
    <property type="evidence" value="ECO:0007669"/>
    <property type="project" value="UniProtKB-ARBA"/>
</dbReference>
<feature type="compositionally biased region" description="Low complexity" evidence="6">
    <location>
        <begin position="1351"/>
        <end position="1364"/>
    </location>
</feature>
<feature type="repeat" description="WD" evidence="5">
    <location>
        <begin position="266"/>
        <end position="301"/>
    </location>
</feature>
<feature type="domain" description="NET" evidence="8">
    <location>
        <begin position="1212"/>
        <end position="1293"/>
    </location>
</feature>
<dbReference type="Pfam" id="PF17035">
    <property type="entry name" value="BET"/>
    <property type="match status" value="1"/>
</dbReference>
<dbReference type="Gene3D" id="1.20.1270.220">
    <property type="match status" value="1"/>
</dbReference>
<dbReference type="CDD" id="cd00200">
    <property type="entry name" value="WD40"/>
    <property type="match status" value="1"/>
</dbReference>
<dbReference type="InterPro" id="IPR027353">
    <property type="entry name" value="NET_dom"/>
</dbReference>
<feature type="compositionally biased region" description="Basic and acidic residues" evidence="6">
    <location>
        <begin position="20"/>
        <end position="37"/>
    </location>
</feature>
<dbReference type="GO" id="GO:0035861">
    <property type="term" value="C:site of double-strand break"/>
    <property type="evidence" value="ECO:0007669"/>
    <property type="project" value="TreeGrafter"/>
</dbReference>
<feature type="compositionally biased region" description="Polar residues" evidence="6">
    <location>
        <begin position="623"/>
        <end position="641"/>
    </location>
</feature>
<dbReference type="EMBL" id="KN818223">
    <property type="protein sequence ID" value="KIL71051.1"/>
    <property type="molecule type" value="Genomic_DNA"/>
</dbReference>
<feature type="domain" description="Bromo" evidence="7">
    <location>
        <begin position="833"/>
        <end position="917"/>
    </location>
</feature>
<dbReference type="InterPro" id="IPR036427">
    <property type="entry name" value="Bromodomain-like_sf"/>
</dbReference>
<feature type="compositionally biased region" description="Basic and acidic residues" evidence="6">
    <location>
        <begin position="982"/>
        <end position="997"/>
    </location>
</feature>
<dbReference type="InterPro" id="IPR001680">
    <property type="entry name" value="WD40_rpt"/>
</dbReference>
<feature type="compositionally biased region" description="Pro residues" evidence="6">
    <location>
        <begin position="949"/>
        <end position="963"/>
    </location>
</feature>
<sequence length="1364" mass="150210">MDSADIMAAMGISGFGKQVNKRELDPARFDKNKREQRSATPTATKLGPSREPSSSQAHSAATPEVDEVGPQPPPGDAEEDEEVGSVEEQNEPEYDPDAMNDSDEVDIPTSHEIALKDHLKVISALAVDPSGARIVSGSHDYDCKLWDFGGMDHRCQPFLTWEPAGSYHIRDLKWSNNGQEFLCISGNLQPKLYDRDGEEKATFMKGDPYIRDMKHTNGHVSEVTSCAWHPKDPKFFITSSADSTIRIWDKENRRKQKTVIVVKSKDRGARTKVVTCTYSPDGNAIAASCVDGALHIWNTNTNFVRPNLSIENAHAKGTESSMVYSIDGRTILTRGGDDAVKLWDIRAFRKPLASRADLPTLYPNTNAVFSPNDKYIVTGAGYTSKGHGGRLIFMRKDNLETVKELEVAATPVKVVWHPKINQIITGLSNGQICVLYSPTTSQNGAKLLLNKGPPRKVTVEDMSDALAAPHIITPHALPMYRDLDPGRGTKRKREKDRLDPKKSMRPELPVTGPGKGGRVGASATQHIVQNLVRDTTRDEDPREALLRYAKMAEDDPVWTGASDPPNSPKIPCPPALSHSHSHAPIMNDAPSLDSSHTDSNPVLDAINGDHSLNGTFHTVSDINANSNPLTPATDSPDTPVSNFVPDVKIDIDYHEQESDARNEPVPINPIDFISKSEDASTVAQIGTPVNPGTSRLLKDVQMAEESLQNGDLHAGLNGDVVMNDVRAQSSATTPEVPPESSLASAEGSQADVLQSNRASPASVHGEDKPRPAKRARMHSDADQAVLAHSATPPPPSVIDSPPPSATSPPLPSGPSTFSAAQYRFSQSTVRTLKKLKDANPFLRPVDPVALNIPHYLQIIKSPMDFSTIERKLTSTNPAKPDPNPQNPRYYSADEFISDVRLIFQNCYTFNGPDHAISTMGKRVEEVFDKQIKHMPVIVEPKPAPKKVATPPPPPPPPPPPAAPAPAKKAPVRRASTSVPVIRRSEQESVGRPKREIHPPPPKDLPYADAPRKKRKGKRVKDNGTVEQLKFCSKILGDFHRKQHYTIASPFYEPVDWVKYDLPTYPKMIKKPMDLSTMRKKLDNHEYLNAEKFWEDFKLMIRNCFTFNPAGTPVNQAGIELQKIFDDKWKNLPPLHEVSEDEEDDDDEEDSEVERSRTIAMMESQIETMRGSIAALKGVKQPKDKKKKKEKTQAASSSKSSNKTSKTSSKKKAKKPVTEDDVLTFEQKKDLSEAIGKLDGARLEKVINIIHEGVPEIKDSNEEIELEIDLLPASVLTKLYNFVIRPMRAPTTKRSRGKGTGTGGLKRKSMDEDVEAEKIRQLEQRMALFEQNSSGIATQPARREADSDHSSDSSSGSDSSGSDSE</sequence>
<feature type="region of interest" description="Disordered" evidence="6">
    <location>
        <begin position="727"/>
        <end position="818"/>
    </location>
</feature>
<dbReference type="SMART" id="SM00320">
    <property type="entry name" value="WD40"/>
    <property type="match status" value="6"/>
</dbReference>
<feature type="repeat" description="WD" evidence="5">
    <location>
        <begin position="115"/>
        <end position="147"/>
    </location>
</feature>
<organism evidence="9 10">
    <name type="scientific">Amanita muscaria (strain Koide BX008)</name>
    <dbReference type="NCBI Taxonomy" id="946122"/>
    <lineage>
        <taxon>Eukaryota</taxon>
        <taxon>Fungi</taxon>
        <taxon>Dikarya</taxon>
        <taxon>Basidiomycota</taxon>
        <taxon>Agaricomycotina</taxon>
        <taxon>Agaricomycetes</taxon>
        <taxon>Agaricomycetidae</taxon>
        <taxon>Agaricales</taxon>
        <taxon>Pluteineae</taxon>
        <taxon>Amanitaceae</taxon>
        <taxon>Amanita</taxon>
    </lineage>
</organism>
<feature type="region of interest" description="Disordered" evidence="6">
    <location>
        <begin position="1290"/>
        <end position="1313"/>
    </location>
</feature>